<comment type="caution">
    <text evidence="5">The sequence shown here is derived from an EMBL/GenBank/DDBJ whole genome shotgun (WGS) entry which is preliminary data.</text>
</comment>
<accession>A0ABS7P4A1</accession>
<keyword evidence="2" id="KW-1133">Transmembrane helix</keyword>
<dbReference type="PROSITE" id="PS51257">
    <property type="entry name" value="PROKAR_LIPOPROTEIN"/>
    <property type="match status" value="1"/>
</dbReference>
<gene>
    <name evidence="5" type="ORF">HQ603_08020</name>
</gene>
<feature type="transmembrane region" description="Helical" evidence="2">
    <location>
        <begin position="182"/>
        <end position="206"/>
    </location>
</feature>
<feature type="domain" description="LppM" evidence="4">
    <location>
        <begin position="22"/>
        <end position="174"/>
    </location>
</feature>
<keyword evidence="6" id="KW-1185">Reference proteome</keyword>
<organism evidence="5 6">
    <name type="scientific">Rhodococcoides corynebacterioides</name>
    <dbReference type="NCBI Taxonomy" id="53972"/>
    <lineage>
        <taxon>Bacteria</taxon>
        <taxon>Bacillati</taxon>
        <taxon>Actinomycetota</taxon>
        <taxon>Actinomycetes</taxon>
        <taxon>Mycobacteriales</taxon>
        <taxon>Nocardiaceae</taxon>
        <taxon>Rhodococcoides</taxon>
    </lineage>
</organism>
<feature type="compositionally biased region" description="Basic and acidic residues" evidence="1">
    <location>
        <begin position="216"/>
        <end position="231"/>
    </location>
</feature>
<evidence type="ECO:0000256" key="3">
    <source>
        <dbReference type="SAM" id="SignalP"/>
    </source>
</evidence>
<keyword evidence="3" id="KW-0732">Signal</keyword>
<name>A0ABS7P4A1_9NOCA</name>
<evidence type="ECO:0000256" key="2">
    <source>
        <dbReference type="SAM" id="Phobius"/>
    </source>
</evidence>
<feature type="region of interest" description="Disordered" evidence="1">
    <location>
        <begin position="212"/>
        <end position="231"/>
    </location>
</feature>
<dbReference type="Pfam" id="PF21946">
    <property type="entry name" value="LppM"/>
    <property type="match status" value="1"/>
</dbReference>
<reference evidence="5 6" key="1">
    <citation type="submission" date="2020-06" db="EMBL/GenBank/DDBJ databases">
        <title>Taxonomy, biology and ecology of Rhodococcus bacteria occurring in California pistachio and other woody hosts as revealed by genome sequence analyses.</title>
        <authorList>
            <person name="Gai Y."/>
            <person name="Riely B."/>
        </authorList>
    </citation>
    <scope>NUCLEOTIDE SEQUENCE [LARGE SCALE GENOMIC DNA]</scope>
    <source>
        <strain evidence="5 6">BP-281</strain>
    </source>
</reference>
<sequence>MRRLAVVTLMALVAVLLSGCLRAQVSMGVSSDDRVSGRIVVAVVPSAEGDTGPGLDVPNSLSGKIRVQPYSADGYVGSEALFSDLTFGDVQQLGGLSDQAAGLFQLSLARAGDLVSLSGQVDLGTVPAEGSDVQFTIAFPARVTTTNGAREGDNVVSWALPAGERSTLRAEVRYSDPNTRSFAGWAGIVFGVTVGVAAIVGGMAYVARNPVRRSRRPEDAVRPSRRPTDAR</sequence>
<dbReference type="Proteomes" id="UP000825228">
    <property type="component" value="Unassembled WGS sequence"/>
</dbReference>
<protein>
    <submittedName>
        <fullName evidence="5">DUF3153 domain-containing protein</fullName>
    </submittedName>
</protein>
<evidence type="ECO:0000256" key="1">
    <source>
        <dbReference type="SAM" id="MobiDB-lite"/>
    </source>
</evidence>
<keyword evidence="2" id="KW-0472">Membrane</keyword>
<feature type="signal peptide" evidence="3">
    <location>
        <begin position="1"/>
        <end position="23"/>
    </location>
</feature>
<dbReference type="EMBL" id="JABUBU010000004">
    <property type="protein sequence ID" value="MBY6366697.1"/>
    <property type="molecule type" value="Genomic_DNA"/>
</dbReference>
<dbReference type="InterPro" id="IPR053807">
    <property type="entry name" value="LppM"/>
</dbReference>
<keyword evidence="2" id="KW-0812">Transmembrane</keyword>
<evidence type="ECO:0000313" key="5">
    <source>
        <dbReference type="EMBL" id="MBY6366697.1"/>
    </source>
</evidence>
<evidence type="ECO:0000259" key="4">
    <source>
        <dbReference type="Pfam" id="PF21946"/>
    </source>
</evidence>
<proteinExistence type="predicted"/>
<feature type="chain" id="PRO_5047134203" evidence="3">
    <location>
        <begin position="24"/>
        <end position="231"/>
    </location>
</feature>
<evidence type="ECO:0000313" key="6">
    <source>
        <dbReference type="Proteomes" id="UP000825228"/>
    </source>
</evidence>